<evidence type="ECO:0000313" key="4">
    <source>
        <dbReference type="Proteomes" id="UP000041254"/>
    </source>
</evidence>
<feature type="chain" id="PRO_5005188597" description="Secreted protein" evidence="2">
    <location>
        <begin position="21"/>
        <end position="332"/>
    </location>
</feature>
<evidence type="ECO:0000256" key="2">
    <source>
        <dbReference type="SAM" id="SignalP"/>
    </source>
</evidence>
<dbReference type="Proteomes" id="UP000041254">
    <property type="component" value="Unassembled WGS sequence"/>
</dbReference>
<evidence type="ECO:0000313" key="3">
    <source>
        <dbReference type="EMBL" id="CEM06919.1"/>
    </source>
</evidence>
<dbReference type="EMBL" id="CDMY01000373">
    <property type="protein sequence ID" value="CEM06919.1"/>
    <property type="molecule type" value="Genomic_DNA"/>
</dbReference>
<reference evidence="3 4" key="1">
    <citation type="submission" date="2014-11" db="EMBL/GenBank/DDBJ databases">
        <authorList>
            <person name="Zhu J."/>
            <person name="Qi W."/>
            <person name="Song R."/>
        </authorList>
    </citation>
    <scope>NUCLEOTIDE SEQUENCE [LARGE SCALE GENOMIC DNA]</scope>
</reference>
<keyword evidence="2" id="KW-0732">Signal</keyword>
<dbReference type="AlphaFoldDB" id="A0A0G4F4R3"/>
<evidence type="ECO:0000256" key="1">
    <source>
        <dbReference type="SAM" id="MobiDB-lite"/>
    </source>
</evidence>
<dbReference type="InParanoid" id="A0A0G4F4R3"/>
<gene>
    <name evidence="3" type="ORF">Vbra_8816</name>
</gene>
<feature type="region of interest" description="Disordered" evidence="1">
    <location>
        <begin position="226"/>
        <end position="266"/>
    </location>
</feature>
<feature type="region of interest" description="Disordered" evidence="1">
    <location>
        <begin position="297"/>
        <end position="332"/>
    </location>
</feature>
<keyword evidence="4" id="KW-1185">Reference proteome</keyword>
<protein>
    <recommendedName>
        <fullName evidence="5">Secreted protein</fullName>
    </recommendedName>
</protein>
<feature type="signal peptide" evidence="2">
    <location>
        <begin position="1"/>
        <end position="20"/>
    </location>
</feature>
<dbReference type="VEuPathDB" id="CryptoDB:Vbra_8816"/>
<proteinExistence type="predicted"/>
<feature type="region of interest" description="Disordered" evidence="1">
    <location>
        <begin position="69"/>
        <end position="92"/>
    </location>
</feature>
<name>A0A0G4F4R3_VITBC</name>
<sequence length="332" mass="35418">MTTLIVLTLLALLLFPSVFAQEVATQNEQQAHDDDTRELAPVDLQSALDAIRMGERGRMSFQSLQRQRITSLPRPGSPISSGTRQQGGDVPSGMIDLGMAGGTRQLEDTEAAIDEAPRLLNEAVAPENDADEIDPTEDELRELFGGGGGPVDLQTALQNIRMGDRGRMRIDRLRNERITALPSSPVADQIRIGTRQGGASTGTGTYSAQDLASMIRSSRMQAMQNAASAMRAAAGGGGGGGSRQLEETESEPAAVEAPADGMGDEEPRELQVDMTAALNRIRGGDRMSLDRMRNARITSLPQGGQRVPPMGTPTSGGRRLRGDAAQETEEEQ</sequence>
<evidence type="ECO:0008006" key="5">
    <source>
        <dbReference type="Google" id="ProtNLM"/>
    </source>
</evidence>
<organism evidence="3 4">
    <name type="scientific">Vitrella brassicaformis (strain CCMP3155)</name>
    <dbReference type="NCBI Taxonomy" id="1169540"/>
    <lineage>
        <taxon>Eukaryota</taxon>
        <taxon>Sar</taxon>
        <taxon>Alveolata</taxon>
        <taxon>Colpodellida</taxon>
        <taxon>Vitrellaceae</taxon>
        <taxon>Vitrella</taxon>
    </lineage>
</organism>
<accession>A0A0G4F4R3</accession>